<dbReference type="InterPro" id="IPR013088">
    <property type="entry name" value="Znf_NHR/GATA"/>
</dbReference>
<keyword evidence="5" id="KW-0238">DNA-binding</keyword>
<feature type="region of interest" description="Disordered" evidence="10">
    <location>
        <begin position="46"/>
        <end position="76"/>
    </location>
</feature>
<comment type="similarity">
    <text evidence="7">Belongs to the type IV zinc-finger family. Class B subfamily.</text>
</comment>
<evidence type="ECO:0000256" key="7">
    <source>
        <dbReference type="ARBA" id="ARBA00024019"/>
    </source>
</evidence>
<accession>A0A9R1V436</accession>
<keyword evidence="2 9" id="KW-0863">Zinc-finger</keyword>
<dbReference type="EMBL" id="NBSK02000007">
    <property type="protein sequence ID" value="KAJ0198509.1"/>
    <property type="molecule type" value="Genomic_DNA"/>
</dbReference>
<proteinExistence type="inferred from homology"/>
<comment type="caution">
    <text evidence="12">The sequence shown here is derived from an EMBL/GenBank/DDBJ whole genome shotgun (WGS) entry which is preliminary data.</text>
</comment>
<evidence type="ECO:0000256" key="1">
    <source>
        <dbReference type="ARBA" id="ARBA00022723"/>
    </source>
</evidence>
<dbReference type="PROSITE" id="PS50114">
    <property type="entry name" value="GATA_ZN_FINGER_2"/>
    <property type="match status" value="1"/>
</dbReference>
<dbReference type="SMART" id="SM00401">
    <property type="entry name" value="ZnF_GATA"/>
    <property type="match status" value="1"/>
</dbReference>
<evidence type="ECO:0000256" key="10">
    <source>
        <dbReference type="SAM" id="MobiDB-lite"/>
    </source>
</evidence>
<name>A0A9R1V436_LACSA</name>
<sequence>MGKIESVSCEEKLCVDCKTSKTPLWRSGPAGPKSLCNACGIRYRKKRSPNGSDKRIEKQAPFSPSSSSSSSCSTSAALYSDEVVGMRKRLRIKVVAVGKEVVVLQRRRSRMMKKVKGERVEKEYKKLGEVEQAAFLLMSLSCGGSVFGNGEFRCYLSPLES</sequence>
<evidence type="ECO:0000256" key="5">
    <source>
        <dbReference type="ARBA" id="ARBA00023125"/>
    </source>
</evidence>
<dbReference type="CDD" id="cd00202">
    <property type="entry name" value="ZnF_GATA"/>
    <property type="match status" value="1"/>
</dbReference>
<protein>
    <recommendedName>
        <fullName evidence="11">GATA-type domain-containing protein</fullName>
    </recommendedName>
</protein>
<keyword evidence="4" id="KW-0805">Transcription regulation</keyword>
<dbReference type="PROSITE" id="PS00344">
    <property type="entry name" value="GATA_ZN_FINGER_1"/>
    <property type="match status" value="1"/>
</dbReference>
<keyword evidence="3" id="KW-0862">Zinc</keyword>
<reference evidence="12 13" key="1">
    <citation type="journal article" date="2017" name="Nat. Commun.">
        <title>Genome assembly with in vitro proximity ligation data and whole-genome triplication in lettuce.</title>
        <authorList>
            <person name="Reyes-Chin-Wo S."/>
            <person name="Wang Z."/>
            <person name="Yang X."/>
            <person name="Kozik A."/>
            <person name="Arikit S."/>
            <person name="Song C."/>
            <person name="Xia L."/>
            <person name="Froenicke L."/>
            <person name="Lavelle D.O."/>
            <person name="Truco M.J."/>
            <person name="Xia R."/>
            <person name="Zhu S."/>
            <person name="Xu C."/>
            <person name="Xu H."/>
            <person name="Xu X."/>
            <person name="Cox K."/>
            <person name="Korf I."/>
            <person name="Meyers B.C."/>
            <person name="Michelmore R.W."/>
        </authorList>
    </citation>
    <scope>NUCLEOTIDE SEQUENCE [LARGE SCALE GENOMIC DNA]</scope>
    <source>
        <strain evidence="13">cv. Salinas</strain>
        <tissue evidence="12">Seedlings</tissue>
    </source>
</reference>
<evidence type="ECO:0000256" key="9">
    <source>
        <dbReference type="PROSITE-ProRule" id="PRU00094"/>
    </source>
</evidence>
<dbReference type="PANTHER" id="PTHR47172:SF9">
    <property type="entry name" value="GATA TRANSCRIPTION FACTOR 23"/>
    <property type="match status" value="1"/>
</dbReference>
<dbReference type="Pfam" id="PF00320">
    <property type="entry name" value="GATA"/>
    <property type="match status" value="1"/>
</dbReference>
<keyword evidence="6" id="KW-0804">Transcription</keyword>
<evidence type="ECO:0000256" key="6">
    <source>
        <dbReference type="ARBA" id="ARBA00023163"/>
    </source>
</evidence>
<evidence type="ECO:0000313" key="13">
    <source>
        <dbReference type="Proteomes" id="UP000235145"/>
    </source>
</evidence>
<evidence type="ECO:0000256" key="8">
    <source>
        <dbReference type="ARBA" id="ARBA00037539"/>
    </source>
</evidence>
<feature type="domain" description="GATA-type" evidence="11">
    <location>
        <begin position="8"/>
        <end position="44"/>
    </location>
</feature>
<evidence type="ECO:0000313" key="12">
    <source>
        <dbReference type="EMBL" id="KAJ0198509.1"/>
    </source>
</evidence>
<comment type="function">
    <text evidence="8">Transcriptional regulator that specifically binds 5'-GATA-3' or 5'-GAT-3' motifs within gene promoters.</text>
</comment>
<dbReference type="AlphaFoldDB" id="A0A9R1V436"/>
<dbReference type="GO" id="GO:0000976">
    <property type="term" value="F:transcription cis-regulatory region binding"/>
    <property type="evidence" value="ECO:0000318"/>
    <property type="project" value="GO_Central"/>
</dbReference>
<keyword evidence="1" id="KW-0479">Metal-binding</keyword>
<gene>
    <name evidence="12" type="ORF">LSAT_V11C700370810</name>
</gene>
<dbReference type="PANTHER" id="PTHR47172">
    <property type="entry name" value="OS01G0976800 PROTEIN"/>
    <property type="match status" value="1"/>
</dbReference>
<feature type="compositionally biased region" description="Low complexity" evidence="10">
    <location>
        <begin position="63"/>
        <end position="75"/>
    </location>
</feature>
<evidence type="ECO:0000256" key="3">
    <source>
        <dbReference type="ARBA" id="ARBA00022833"/>
    </source>
</evidence>
<keyword evidence="13" id="KW-1185">Reference proteome</keyword>
<evidence type="ECO:0000256" key="2">
    <source>
        <dbReference type="ARBA" id="ARBA00022771"/>
    </source>
</evidence>
<dbReference type="Proteomes" id="UP000235145">
    <property type="component" value="Unassembled WGS sequence"/>
</dbReference>
<evidence type="ECO:0000259" key="11">
    <source>
        <dbReference type="PROSITE" id="PS50114"/>
    </source>
</evidence>
<organism evidence="12 13">
    <name type="scientific">Lactuca sativa</name>
    <name type="common">Garden lettuce</name>
    <dbReference type="NCBI Taxonomy" id="4236"/>
    <lineage>
        <taxon>Eukaryota</taxon>
        <taxon>Viridiplantae</taxon>
        <taxon>Streptophyta</taxon>
        <taxon>Embryophyta</taxon>
        <taxon>Tracheophyta</taxon>
        <taxon>Spermatophyta</taxon>
        <taxon>Magnoliopsida</taxon>
        <taxon>eudicotyledons</taxon>
        <taxon>Gunneridae</taxon>
        <taxon>Pentapetalae</taxon>
        <taxon>asterids</taxon>
        <taxon>campanulids</taxon>
        <taxon>Asterales</taxon>
        <taxon>Asteraceae</taxon>
        <taxon>Cichorioideae</taxon>
        <taxon>Cichorieae</taxon>
        <taxon>Lactucinae</taxon>
        <taxon>Lactuca</taxon>
    </lineage>
</organism>
<dbReference type="InterPro" id="IPR000679">
    <property type="entry name" value="Znf_GATA"/>
</dbReference>
<dbReference type="SUPFAM" id="SSF57716">
    <property type="entry name" value="Glucocorticoid receptor-like (DNA-binding domain)"/>
    <property type="match status" value="1"/>
</dbReference>
<dbReference type="Gene3D" id="3.30.50.10">
    <property type="entry name" value="Erythroid Transcription Factor GATA-1, subunit A"/>
    <property type="match status" value="1"/>
</dbReference>
<evidence type="ECO:0000256" key="4">
    <source>
        <dbReference type="ARBA" id="ARBA00023015"/>
    </source>
</evidence>
<dbReference type="GO" id="GO:0008270">
    <property type="term" value="F:zinc ion binding"/>
    <property type="evidence" value="ECO:0007669"/>
    <property type="project" value="UniProtKB-KW"/>
</dbReference>
<dbReference type="GO" id="GO:0006355">
    <property type="term" value="P:regulation of DNA-templated transcription"/>
    <property type="evidence" value="ECO:0007669"/>
    <property type="project" value="InterPro"/>
</dbReference>